<dbReference type="GO" id="GO:0032259">
    <property type="term" value="P:methylation"/>
    <property type="evidence" value="ECO:0007669"/>
    <property type="project" value="UniProtKB-KW"/>
</dbReference>
<accession>A0A7X1B6K5</accession>
<sequence length="244" mass="27918">MDINYWNKICKNYQSEVLSVFDNDLHGLVKQRVGKIAQEEEIERAADIGCGVGRFTPLLAEQFEEVEACDLSSVGLKNAKRRCSQQDNINFYQVDLVSEAIPFAPVDFAFCVNVLIMPSLDQRLRAWRSVTNQVNRGGTLLLVVPSLESVQMEFYSNVERRLSDGEGCGEAVRNSIDEKARASDLRLGVHQLDGVRTKHYLKDEIAQMLEEHEFEIQEISKLMYSEDEHTHFSQWDWLATATRK</sequence>
<evidence type="ECO:0000313" key="4">
    <source>
        <dbReference type="Proteomes" id="UP000526501"/>
    </source>
</evidence>
<comment type="caution">
    <text evidence="3">The sequence shown here is derived from an EMBL/GenBank/DDBJ whole genome shotgun (WGS) entry which is preliminary data.</text>
</comment>
<dbReference type="AlphaFoldDB" id="A0A7X1B6K5"/>
<keyword evidence="3" id="KW-0489">Methyltransferase</keyword>
<dbReference type="Proteomes" id="UP000526501">
    <property type="component" value="Unassembled WGS sequence"/>
</dbReference>
<gene>
    <name evidence="3" type="ORF">H5P27_11060</name>
</gene>
<proteinExistence type="predicted"/>
<dbReference type="GO" id="GO:0008168">
    <property type="term" value="F:methyltransferase activity"/>
    <property type="evidence" value="ECO:0007669"/>
    <property type="project" value="UniProtKB-KW"/>
</dbReference>
<name>A0A7X1B6K5_9BACT</name>
<dbReference type="Gene3D" id="3.40.50.150">
    <property type="entry name" value="Vaccinia Virus protein VP39"/>
    <property type="match status" value="1"/>
</dbReference>
<keyword evidence="1 3" id="KW-0808">Transferase</keyword>
<dbReference type="SUPFAM" id="SSF53335">
    <property type="entry name" value="S-adenosyl-L-methionine-dependent methyltransferases"/>
    <property type="match status" value="1"/>
</dbReference>
<dbReference type="PANTHER" id="PTHR43861">
    <property type="entry name" value="TRANS-ACONITATE 2-METHYLTRANSFERASE-RELATED"/>
    <property type="match status" value="1"/>
</dbReference>
<evidence type="ECO:0000313" key="3">
    <source>
        <dbReference type="EMBL" id="MBC2606580.1"/>
    </source>
</evidence>
<dbReference type="CDD" id="cd02440">
    <property type="entry name" value="AdoMet_MTases"/>
    <property type="match status" value="1"/>
</dbReference>
<protein>
    <submittedName>
        <fullName evidence="3">Class I SAM-dependent methyltransferase</fullName>
    </submittedName>
</protein>
<dbReference type="EMBL" id="JACHVC010000012">
    <property type="protein sequence ID" value="MBC2606580.1"/>
    <property type="molecule type" value="Genomic_DNA"/>
</dbReference>
<feature type="domain" description="Methyltransferase" evidence="2">
    <location>
        <begin position="46"/>
        <end position="138"/>
    </location>
</feature>
<evidence type="ECO:0000259" key="2">
    <source>
        <dbReference type="Pfam" id="PF13649"/>
    </source>
</evidence>
<keyword evidence="4" id="KW-1185">Reference proteome</keyword>
<dbReference type="InterPro" id="IPR041698">
    <property type="entry name" value="Methyltransf_25"/>
</dbReference>
<evidence type="ECO:0000256" key="1">
    <source>
        <dbReference type="ARBA" id="ARBA00022679"/>
    </source>
</evidence>
<dbReference type="InterPro" id="IPR029063">
    <property type="entry name" value="SAM-dependent_MTases_sf"/>
</dbReference>
<reference evidence="3 4" key="1">
    <citation type="submission" date="2020-07" db="EMBL/GenBank/DDBJ databases">
        <authorList>
            <person name="Feng X."/>
        </authorList>
    </citation>
    <scope>NUCLEOTIDE SEQUENCE [LARGE SCALE GENOMIC DNA]</scope>
    <source>
        <strain evidence="3 4">JCM23202</strain>
    </source>
</reference>
<dbReference type="RefSeq" id="WP_185660450.1">
    <property type="nucleotide sequence ID" value="NZ_CAWPOO010000012.1"/>
</dbReference>
<dbReference type="Pfam" id="PF13649">
    <property type="entry name" value="Methyltransf_25"/>
    <property type="match status" value="1"/>
</dbReference>
<organism evidence="3 4">
    <name type="scientific">Pelagicoccus albus</name>
    <dbReference type="NCBI Taxonomy" id="415222"/>
    <lineage>
        <taxon>Bacteria</taxon>
        <taxon>Pseudomonadati</taxon>
        <taxon>Verrucomicrobiota</taxon>
        <taxon>Opitutia</taxon>
        <taxon>Puniceicoccales</taxon>
        <taxon>Pelagicoccaceae</taxon>
        <taxon>Pelagicoccus</taxon>
    </lineage>
</organism>